<dbReference type="GO" id="GO:0005739">
    <property type="term" value="C:mitochondrion"/>
    <property type="evidence" value="ECO:0007669"/>
    <property type="project" value="TreeGrafter"/>
</dbReference>
<dbReference type="InterPro" id="IPR036188">
    <property type="entry name" value="FAD/NAD-bd_sf"/>
</dbReference>
<dbReference type="PANTHER" id="PTHR22912">
    <property type="entry name" value="DISULFIDE OXIDOREDUCTASE"/>
    <property type="match status" value="1"/>
</dbReference>
<keyword evidence="6" id="KW-1185">Reference proteome</keyword>
<evidence type="ECO:0000313" key="5">
    <source>
        <dbReference type="EMBL" id="KAK2143029.1"/>
    </source>
</evidence>
<sequence>MGIDMEIAKVLQRSLTKQGLKFKLNNKVTAAVRSGDSIKVTVEDMKKGKTAEEQKTSVVCKKGFVTLTNNLGLDSVGISTDDRGRVPVNNRFQTSVPK</sequence>
<proteinExistence type="inferred from homology"/>
<dbReference type="InterPro" id="IPR023753">
    <property type="entry name" value="FAD/NAD-binding_dom"/>
</dbReference>
<dbReference type="Pfam" id="PF07992">
    <property type="entry name" value="Pyr_redox_2"/>
    <property type="match status" value="1"/>
</dbReference>
<feature type="domain" description="FAD/NAD(P)-binding" evidence="4">
    <location>
        <begin position="3"/>
        <end position="97"/>
    </location>
</feature>
<organism evidence="5 6">
    <name type="scientific">Ridgeia piscesae</name>
    <name type="common">Tubeworm</name>
    <dbReference type="NCBI Taxonomy" id="27915"/>
    <lineage>
        <taxon>Eukaryota</taxon>
        <taxon>Metazoa</taxon>
        <taxon>Spiralia</taxon>
        <taxon>Lophotrochozoa</taxon>
        <taxon>Annelida</taxon>
        <taxon>Polychaeta</taxon>
        <taxon>Sedentaria</taxon>
        <taxon>Canalipalpata</taxon>
        <taxon>Sabellida</taxon>
        <taxon>Siboglinidae</taxon>
        <taxon>Ridgeia</taxon>
    </lineage>
</organism>
<accession>A0AAD9IYG6</accession>
<comment type="caution">
    <text evidence="5">The sequence shown here is derived from an EMBL/GenBank/DDBJ whole genome shotgun (WGS) entry which is preliminary data.</text>
</comment>
<comment type="similarity">
    <text evidence="1">Belongs to the class-I pyridine nucleotide-disulfide oxidoreductase family.</text>
</comment>
<evidence type="ECO:0000256" key="1">
    <source>
        <dbReference type="ARBA" id="ARBA00007532"/>
    </source>
</evidence>
<dbReference type="GO" id="GO:0045252">
    <property type="term" value="C:oxoglutarate dehydrogenase complex"/>
    <property type="evidence" value="ECO:0007669"/>
    <property type="project" value="TreeGrafter"/>
</dbReference>
<protein>
    <recommendedName>
        <fullName evidence="2">dihydrolipoyl dehydrogenase</fullName>
        <ecNumber evidence="2">1.8.1.4</ecNumber>
    </recommendedName>
</protein>
<dbReference type="EMBL" id="JAODUO010004666">
    <property type="protein sequence ID" value="KAK2143029.1"/>
    <property type="molecule type" value="Genomic_DNA"/>
</dbReference>
<comment type="catalytic activity">
    <reaction evidence="3">
        <text>N(6)-[(R)-dihydrolipoyl]-L-lysyl-[protein] + NAD(+) = N(6)-[(R)-lipoyl]-L-lysyl-[protein] + NADH + H(+)</text>
        <dbReference type="Rhea" id="RHEA:15045"/>
        <dbReference type="Rhea" id="RHEA-COMP:10474"/>
        <dbReference type="Rhea" id="RHEA-COMP:10475"/>
        <dbReference type="ChEBI" id="CHEBI:15378"/>
        <dbReference type="ChEBI" id="CHEBI:57540"/>
        <dbReference type="ChEBI" id="CHEBI:57945"/>
        <dbReference type="ChEBI" id="CHEBI:83099"/>
        <dbReference type="ChEBI" id="CHEBI:83100"/>
        <dbReference type="EC" id="1.8.1.4"/>
    </reaction>
</comment>
<evidence type="ECO:0000256" key="2">
    <source>
        <dbReference type="ARBA" id="ARBA00012608"/>
    </source>
</evidence>
<gene>
    <name evidence="5" type="ORF">NP493_4599g00002</name>
</gene>
<evidence type="ECO:0000313" key="6">
    <source>
        <dbReference type="Proteomes" id="UP001209878"/>
    </source>
</evidence>
<dbReference type="GO" id="GO:0050660">
    <property type="term" value="F:flavin adenine dinucleotide binding"/>
    <property type="evidence" value="ECO:0007669"/>
    <property type="project" value="TreeGrafter"/>
</dbReference>
<evidence type="ECO:0000256" key="3">
    <source>
        <dbReference type="ARBA" id="ARBA00049187"/>
    </source>
</evidence>
<evidence type="ECO:0000259" key="4">
    <source>
        <dbReference type="Pfam" id="PF07992"/>
    </source>
</evidence>
<dbReference type="InterPro" id="IPR050151">
    <property type="entry name" value="Class-I_Pyr_Nuc-Dis_Oxidored"/>
</dbReference>
<dbReference type="AlphaFoldDB" id="A0AAD9IYG6"/>
<dbReference type="Gene3D" id="3.50.50.60">
    <property type="entry name" value="FAD/NAD(P)-binding domain"/>
    <property type="match status" value="2"/>
</dbReference>
<dbReference type="EC" id="1.8.1.4" evidence="2"/>
<reference evidence="5" key="1">
    <citation type="journal article" date="2023" name="Mol. Biol. Evol.">
        <title>Third-Generation Sequencing Reveals the Adaptive Role of the Epigenome in Three Deep-Sea Polychaetes.</title>
        <authorList>
            <person name="Perez M."/>
            <person name="Aroh O."/>
            <person name="Sun Y."/>
            <person name="Lan Y."/>
            <person name="Juniper S.K."/>
            <person name="Young C.R."/>
            <person name="Angers B."/>
            <person name="Qian P.Y."/>
        </authorList>
    </citation>
    <scope>NUCLEOTIDE SEQUENCE</scope>
    <source>
        <strain evidence="5">R07B-5</strain>
    </source>
</reference>
<dbReference type="PANTHER" id="PTHR22912:SF151">
    <property type="entry name" value="DIHYDROLIPOYL DEHYDROGENASE, MITOCHONDRIAL"/>
    <property type="match status" value="1"/>
</dbReference>
<name>A0AAD9IYG6_RIDPI</name>
<dbReference type="Proteomes" id="UP001209878">
    <property type="component" value="Unassembled WGS sequence"/>
</dbReference>
<dbReference type="SUPFAM" id="SSF51905">
    <property type="entry name" value="FAD/NAD(P)-binding domain"/>
    <property type="match status" value="1"/>
</dbReference>
<dbReference type="GO" id="GO:0006103">
    <property type="term" value="P:2-oxoglutarate metabolic process"/>
    <property type="evidence" value="ECO:0007669"/>
    <property type="project" value="TreeGrafter"/>
</dbReference>
<dbReference type="GO" id="GO:0004148">
    <property type="term" value="F:dihydrolipoyl dehydrogenase (NADH) activity"/>
    <property type="evidence" value="ECO:0007669"/>
    <property type="project" value="UniProtKB-EC"/>
</dbReference>